<evidence type="ECO:0000313" key="3">
    <source>
        <dbReference type="EMBL" id="MEX1667218.1"/>
    </source>
</evidence>
<name>A0ABV3U068_9GAMM</name>
<keyword evidence="2" id="KW-0812">Transmembrane</keyword>
<evidence type="ECO:0000256" key="2">
    <source>
        <dbReference type="SAM" id="Phobius"/>
    </source>
</evidence>
<protein>
    <submittedName>
        <fullName evidence="3">Type IV pilin protein</fullName>
    </submittedName>
</protein>
<gene>
    <name evidence="3" type="ORF">AB4875_17105</name>
</gene>
<organism evidence="3 4">
    <name type="scientific">Zhongshania arctica</name>
    <dbReference type="NCBI Taxonomy" id="3238302"/>
    <lineage>
        <taxon>Bacteria</taxon>
        <taxon>Pseudomonadati</taxon>
        <taxon>Pseudomonadota</taxon>
        <taxon>Gammaproteobacteria</taxon>
        <taxon>Cellvibrionales</taxon>
        <taxon>Spongiibacteraceae</taxon>
        <taxon>Zhongshania</taxon>
    </lineage>
</organism>
<reference evidence="3 4" key="1">
    <citation type="journal article" date="2011" name="Int. J. Syst. Evol. Microbiol.">
        <title>Zhongshania antarctica gen. nov., sp. nov. and Zhongshania guokunii sp. nov., gammaproteobacteria respectively isolated from coastal attached (fast) ice and surface seawater of the Antarctic.</title>
        <authorList>
            <person name="Li H.J."/>
            <person name="Zhang X.Y."/>
            <person name="Chen C.X."/>
            <person name="Zhang Y.J."/>
            <person name="Gao Z.M."/>
            <person name="Yu Y."/>
            <person name="Chen X.L."/>
            <person name="Chen B."/>
            <person name="Zhang Y.Z."/>
        </authorList>
    </citation>
    <scope>NUCLEOTIDE SEQUENCE [LARGE SCALE GENOMIC DNA]</scope>
    <source>
        <strain evidence="3 4">R06B22</strain>
    </source>
</reference>
<keyword evidence="1" id="KW-0488">Methylation</keyword>
<evidence type="ECO:0000256" key="1">
    <source>
        <dbReference type="ARBA" id="ARBA00022481"/>
    </source>
</evidence>
<keyword evidence="4" id="KW-1185">Reference proteome</keyword>
<dbReference type="Gene3D" id="3.30.700.10">
    <property type="entry name" value="Glycoprotein, Type 4 Pilin"/>
    <property type="match status" value="1"/>
</dbReference>
<dbReference type="InterPro" id="IPR000983">
    <property type="entry name" value="Bac_GSPG_pilin"/>
</dbReference>
<comment type="caution">
    <text evidence="3">The sequence shown here is derived from an EMBL/GenBank/DDBJ whole genome shotgun (WGS) entry which is preliminary data.</text>
</comment>
<dbReference type="Pfam" id="PF07963">
    <property type="entry name" value="N_methyl"/>
    <property type="match status" value="1"/>
</dbReference>
<dbReference type="PROSITE" id="PS00409">
    <property type="entry name" value="PROKAR_NTER_METHYL"/>
    <property type="match status" value="1"/>
</dbReference>
<dbReference type="NCBIfam" id="TIGR02532">
    <property type="entry name" value="IV_pilin_GFxxxE"/>
    <property type="match status" value="1"/>
</dbReference>
<keyword evidence="2" id="KW-0472">Membrane</keyword>
<dbReference type="EMBL" id="JBFRYB010000002">
    <property type="protein sequence ID" value="MEX1667218.1"/>
    <property type="molecule type" value="Genomic_DNA"/>
</dbReference>
<dbReference type="Proteomes" id="UP001557484">
    <property type="component" value="Unassembled WGS sequence"/>
</dbReference>
<dbReference type="PRINTS" id="PR00813">
    <property type="entry name" value="BCTERIALGSPG"/>
</dbReference>
<dbReference type="InterPro" id="IPR031982">
    <property type="entry name" value="PilE-like"/>
</dbReference>
<feature type="transmembrane region" description="Helical" evidence="2">
    <location>
        <begin position="7"/>
        <end position="31"/>
    </location>
</feature>
<dbReference type="InterPro" id="IPR012902">
    <property type="entry name" value="N_methyl_site"/>
</dbReference>
<dbReference type="SUPFAM" id="SSF54523">
    <property type="entry name" value="Pili subunits"/>
    <property type="match status" value="1"/>
</dbReference>
<dbReference type="RefSeq" id="WP_368377328.1">
    <property type="nucleotide sequence ID" value="NZ_JBFRYB010000002.1"/>
</dbReference>
<dbReference type="PANTHER" id="PTHR30093">
    <property type="entry name" value="GENERAL SECRETION PATHWAY PROTEIN G"/>
    <property type="match status" value="1"/>
</dbReference>
<sequence>MIHSKRGFSLIELMITVVIIGILASVAYPSYQEQVAKSRRTEASGALLSAAQALERYYSANGRYTTTAAGSTLPSVFLTKVPENGAAYYNIASSSASANAFTLRASRAGLMANDSCGDFTLDETGSLAITDKPAGSSKTISDCWRR</sequence>
<proteinExistence type="predicted"/>
<accession>A0ABV3U068</accession>
<keyword evidence="2" id="KW-1133">Transmembrane helix</keyword>
<dbReference type="PANTHER" id="PTHR30093:SF47">
    <property type="entry name" value="TYPE IV PILUS NON-CORE MINOR PILIN PILE"/>
    <property type="match status" value="1"/>
</dbReference>
<dbReference type="InterPro" id="IPR045584">
    <property type="entry name" value="Pilin-like"/>
</dbReference>
<evidence type="ECO:0000313" key="4">
    <source>
        <dbReference type="Proteomes" id="UP001557484"/>
    </source>
</evidence>
<dbReference type="Pfam" id="PF16732">
    <property type="entry name" value="ComP_DUS"/>
    <property type="match status" value="1"/>
</dbReference>